<sequence>MSFLELLQPQGDKANLNELVVV</sequence>
<proteinExistence type="predicted"/>
<gene>
    <name evidence="1" type="ORF">LCGC14_2081300</name>
</gene>
<reference evidence="1" key="1">
    <citation type="journal article" date="2015" name="Nature">
        <title>Complex archaea that bridge the gap between prokaryotes and eukaryotes.</title>
        <authorList>
            <person name="Spang A."/>
            <person name="Saw J.H."/>
            <person name="Jorgensen S.L."/>
            <person name="Zaremba-Niedzwiedzka K."/>
            <person name="Martijn J."/>
            <person name="Lind A.E."/>
            <person name="van Eijk R."/>
            <person name="Schleper C."/>
            <person name="Guy L."/>
            <person name="Ettema T.J."/>
        </authorList>
    </citation>
    <scope>NUCLEOTIDE SEQUENCE</scope>
</reference>
<protein>
    <submittedName>
        <fullName evidence="1">Uncharacterized protein</fullName>
    </submittedName>
</protein>
<dbReference type="AlphaFoldDB" id="A0A0F9HCI1"/>
<feature type="non-terminal residue" evidence="1">
    <location>
        <position position="22"/>
    </location>
</feature>
<comment type="caution">
    <text evidence="1">The sequence shown here is derived from an EMBL/GenBank/DDBJ whole genome shotgun (WGS) entry which is preliminary data.</text>
</comment>
<organism evidence="1">
    <name type="scientific">marine sediment metagenome</name>
    <dbReference type="NCBI Taxonomy" id="412755"/>
    <lineage>
        <taxon>unclassified sequences</taxon>
        <taxon>metagenomes</taxon>
        <taxon>ecological metagenomes</taxon>
    </lineage>
</organism>
<evidence type="ECO:0000313" key="1">
    <source>
        <dbReference type="EMBL" id="KKL72797.1"/>
    </source>
</evidence>
<accession>A0A0F9HCI1</accession>
<name>A0A0F9HCI1_9ZZZZ</name>
<dbReference type="EMBL" id="LAZR01025160">
    <property type="protein sequence ID" value="KKL72797.1"/>
    <property type="molecule type" value="Genomic_DNA"/>
</dbReference>